<accession>A0A9Q8WL78</accession>
<dbReference type="GeneID" id="73346363"/>
<gene>
    <name evidence="1" type="ORF">CLUP02_12389</name>
</gene>
<organism evidence="1 2">
    <name type="scientific">Colletotrichum lupini</name>
    <dbReference type="NCBI Taxonomy" id="145971"/>
    <lineage>
        <taxon>Eukaryota</taxon>
        <taxon>Fungi</taxon>
        <taxon>Dikarya</taxon>
        <taxon>Ascomycota</taxon>
        <taxon>Pezizomycotina</taxon>
        <taxon>Sordariomycetes</taxon>
        <taxon>Hypocreomycetidae</taxon>
        <taxon>Glomerellales</taxon>
        <taxon>Glomerellaceae</taxon>
        <taxon>Colletotrichum</taxon>
        <taxon>Colletotrichum acutatum species complex</taxon>
    </lineage>
</organism>
<evidence type="ECO:0000313" key="2">
    <source>
        <dbReference type="Proteomes" id="UP000830671"/>
    </source>
</evidence>
<reference evidence="1" key="1">
    <citation type="journal article" date="2021" name="Mol. Plant Microbe Interact.">
        <title>Complete Genome Sequence of the Plant-Pathogenic Fungus Colletotrichum lupini.</title>
        <authorList>
            <person name="Baroncelli R."/>
            <person name="Pensec F."/>
            <person name="Da Lio D."/>
            <person name="Boufleur T."/>
            <person name="Vicente I."/>
            <person name="Sarrocco S."/>
            <person name="Picot A."/>
            <person name="Baraldi E."/>
            <person name="Sukno S."/>
            <person name="Thon M."/>
            <person name="Le Floch G."/>
        </authorList>
    </citation>
    <scope>NUCLEOTIDE SEQUENCE</scope>
    <source>
        <strain evidence="1">IMI 504893</strain>
    </source>
</reference>
<dbReference type="Proteomes" id="UP000830671">
    <property type="component" value="Chromosome 6"/>
</dbReference>
<keyword evidence="2" id="KW-1185">Reference proteome</keyword>
<dbReference type="EMBL" id="CP019478">
    <property type="protein sequence ID" value="UQC86887.1"/>
    <property type="molecule type" value="Genomic_DNA"/>
</dbReference>
<protein>
    <submittedName>
        <fullName evidence="1">Uncharacterized protein</fullName>
    </submittedName>
</protein>
<dbReference type="AlphaFoldDB" id="A0A9Q8WL78"/>
<name>A0A9Q8WL78_9PEZI</name>
<sequence>MRCIKRRLVYCEQTRRKVVVFRGHDAAGRGWQWPRVAWKRVAVSRHQVSKHKTLKFCPLCPTKFTPPNPNDENQRREEVCTTQTLDDFSIFQKPESAAATPLSPYRKTHS</sequence>
<proteinExistence type="predicted"/>
<dbReference type="KEGG" id="clup:CLUP02_12389"/>
<dbReference type="RefSeq" id="XP_049148498.1">
    <property type="nucleotide sequence ID" value="XM_049291353.1"/>
</dbReference>
<evidence type="ECO:0000313" key="1">
    <source>
        <dbReference type="EMBL" id="UQC86887.1"/>
    </source>
</evidence>